<dbReference type="InterPro" id="IPR008928">
    <property type="entry name" value="6-hairpin_glycosidase_sf"/>
</dbReference>
<dbReference type="Pfam" id="PF22422">
    <property type="entry name" value="MGH1-like_GH"/>
    <property type="match status" value="1"/>
</dbReference>
<dbReference type="OrthoDB" id="9759959at2"/>
<dbReference type="SUPFAM" id="SSF48208">
    <property type="entry name" value="Six-hairpin glycosidases"/>
    <property type="match status" value="1"/>
</dbReference>
<accession>A0A2T0AVL5</accession>
<reference evidence="3 4" key="1">
    <citation type="submission" date="2018-03" db="EMBL/GenBank/DDBJ databases">
        <title>Genome sequence of Moorella humiferrea DSM 23265.</title>
        <authorList>
            <person name="Poehlein A."/>
            <person name="Daniel R."/>
        </authorList>
    </citation>
    <scope>NUCLEOTIDE SEQUENCE [LARGE SCALE GENOMIC DNA]</scope>
    <source>
        <strain evidence="3 4">DSM 23265</strain>
    </source>
</reference>
<dbReference type="GO" id="GO:0005975">
    <property type="term" value="P:carbohydrate metabolic process"/>
    <property type="evidence" value="ECO:0007669"/>
    <property type="project" value="InterPro"/>
</dbReference>
<dbReference type="AlphaFoldDB" id="A0A2T0AVL5"/>
<protein>
    <submittedName>
        <fullName evidence="3">Amylo-alpha-1,6-glucosidase</fullName>
    </submittedName>
</protein>
<dbReference type="Pfam" id="PF14742">
    <property type="entry name" value="GDE_N_bis"/>
    <property type="match status" value="1"/>
</dbReference>
<sequence>MLETSLDLRNNPCVMEPRTEVLKEGSMFFVFLPDGSLNDAEGGSLGLYYNDTRYLHFMEFTVNGWRAVYLSSTVRDSHFSQIELTNPPFTLADGTLVPAQTIHLRLLRLIKGALYQRLRLINFNAFPVSLTLHFTFAADFRDIFEVRGSRRPRRGELQKTEVHPFGFILNYKGLDNVFRTTSITFEPAPCSIIGQPGRGEGTYEIVLPPKKKIYLYLKIEPDGRGVFDGQINGSFAAVSIELAASYRRWQKQCTQIWTDNNFINDMFKIAVTDLKALEIEFPDEGKIIAAGIPWYTAPFGRDSLIASWQALVLNPEIAKNTLHFLARYQGKGIDKWREERPGKILHELRRGEMTRCREVPHSPYYGSIDATLWFVILLGNTYRWTLDGEMLWEMAAPLKGCLNWCWRYGDLDGDGYLEYWRESPAGLTNQGWKDSWDGVVDKDGRIPEGPLALVEVQAYYYLALCEGSFLLKVLGEKRAALELETRAQKLKERFNRDFWLEDEGYLIFALDGKKRPITTMVSNGGHALFTGILAPERARRVARRLLSDDFYSGWGIRTMSKNEKAYNPMSYHNGSVWPHDNAIIAAGLRRYQCLEELARLADGLFAAASFFNYRRWPELFCGFTRRGLSGPVRYPVACDPQAWAVGSLFTFLQHLLGLDLRENTLYISRPILLPGTKRVVLRNLAIAGSRLDLAFEEGEGKVFTNVLKKEGEIKVIIEA</sequence>
<comment type="caution">
    <text evidence="3">The sequence shown here is derived from an EMBL/GenBank/DDBJ whole genome shotgun (WGS) entry which is preliminary data.</text>
</comment>
<dbReference type="Gene3D" id="1.50.10.10">
    <property type="match status" value="1"/>
</dbReference>
<proteinExistence type="predicted"/>
<name>A0A2T0AVL5_9FIRM</name>
<feature type="domain" description="Putative glycogen debranching enzyme N-terminal" evidence="1">
    <location>
        <begin position="22"/>
        <end position="217"/>
    </location>
</feature>
<keyword evidence="4" id="KW-1185">Reference proteome</keyword>
<dbReference type="InterPro" id="IPR012341">
    <property type="entry name" value="6hp_glycosidase-like_sf"/>
</dbReference>
<gene>
    <name evidence="3" type="ORF">MOHU_06990</name>
</gene>
<dbReference type="Proteomes" id="UP000238415">
    <property type="component" value="Unassembled WGS sequence"/>
</dbReference>
<dbReference type="InterPro" id="IPR054491">
    <property type="entry name" value="MGH1-like_GH"/>
</dbReference>
<dbReference type="RefSeq" id="WP_106004717.1">
    <property type="nucleotide sequence ID" value="NZ_CP136419.1"/>
</dbReference>
<feature type="domain" description="Mannosylglycerate hydrolase MGH1-like glycoside hydrolase" evidence="2">
    <location>
        <begin position="303"/>
        <end position="607"/>
    </location>
</feature>
<dbReference type="EMBL" id="PVXM01000007">
    <property type="protein sequence ID" value="PRR74718.1"/>
    <property type="molecule type" value="Genomic_DNA"/>
</dbReference>
<dbReference type="InterPro" id="IPR032856">
    <property type="entry name" value="GDE_N_bis"/>
</dbReference>
<organism evidence="3 4">
    <name type="scientific">Neomoorella humiferrea</name>
    <dbReference type="NCBI Taxonomy" id="676965"/>
    <lineage>
        <taxon>Bacteria</taxon>
        <taxon>Bacillati</taxon>
        <taxon>Bacillota</taxon>
        <taxon>Clostridia</taxon>
        <taxon>Neomoorellales</taxon>
        <taxon>Neomoorellaceae</taxon>
        <taxon>Neomoorella</taxon>
    </lineage>
</organism>
<evidence type="ECO:0000313" key="3">
    <source>
        <dbReference type="EMBL" id="PRR74718.1"/>
    </source>
</evidence>
<evidence type="ECO:0000259" key="2">
    <source>
        <dbReference type="Pfam" id="PF22422"/>
    </source>
</evidence>
<evidence type="ECO:0000259" key="1">
    <source>
        <dbReference type="Pfam" id="PF14742"/>
    </source>
</evidence>
<evidence type="ECO:0000313" key="4">
    <source>
        <dbReference type="Proteomes" id="UP000238415"/>
    </source>
</evidence>